<dbReference type="CDD" id="cd00110">
    <property type="entry name" value="LamG"/>
    <property type="match status" value="1"/>
</dbReference>
<dbReference type="Pfam" id="PF20148">
    <property type="entry name" value="DUF6531"/>
    <property type="match status" value="1"/>
</dbReference>
<gene>
    <name evidence="8" type="ORF">FHS22_005501</name>
</gene>
<feature type="region of interest" description="Disordered" evidence="4">
    <location>
        <begin position="814"/>
        <end position="837"/>
    </location>
</feature>
<evidence type="ECO:0000256" key="4">
    <source>
        <dbReference type="SAM" id="MobiDB-lite"/>
    </source>
</evidence>
<dbReference type="PANTHER" id="PTHR32305">
    <property type="match status" value="1"/>
</dbReference>
<evidence type="ECO:0000259" key="6">
    <source>
        <dbReference type="SMART" id="SM00282"/>
    </source>
</evidence>
<dbReference type="InterPro" id="IPR050708">
    <property type="entry name" value="T6SS_VgrG/RHS"/>
</dbReference>
<dbReference type="Gene3D" id="2.60.120.200">
    <property type="match status" value="1"/>
</dbReference>
<feature type="region of interest" description="Disordered" evidence="4">
    <location>
        <begin position="856"/>
        <end position="899"/>
    </location>
</feature>
<feature type="signal peptide" evidence="5">
    <location>
        <begin position="1"/>
        <end position="21"/>
    </location>
</feature>
<evidence type="ECO:0000313" key="9">
    <source>
        <dbReference type="Proteomes" id="UP000562352"/>
    </source>
</evidence>
<feature type="region of interest" description="Disordered" evidence="4">
    <location>
        <begin position="1023"/>
        <end position="1042"/>
    </location>
</feature>
<dbReference type="SMART" id="SM00560">
    <property type="entry name" value="LamGL"/>
    <property type="match status" value="1"/>
</dbReference>
<dbReference type="Gene3D" id="2.180.10.10">
    <property type="entry name" value="RHS repeat-associated core"/>
    <property type="match status" value="5"/>
</dbReference>
<evidence type="ECO:0000256" key="1">
    <source>
        <dbReference type="ARBA" id="ARBA00022729"/>
    </source>
</evidence>
<dbReference type="PANTHER" id="PTHR32305:SF15">
    <property type="entry name" value="PROTEIN RHSA-RELATED"/>
    <property type="match status" value="1"/>
</dbReference>
<accession>A0A841D8D7</accession>
<feature type="compositionally biased region" description="Polar residues" evidence="4">
    <location>
        <begin position="823"/>
        <end position="837"/>
    </location>
</feature>
<evidence type="ECO:0000259" key="7">
    <source>
        <dbReference type="SMART" id="SM00560"/>
    </source>
</evidence>
<proteinExistence type="predicted"/>
<dbReference type="InterPro" id="IPR022385">
    <property type="entry name" value="Rhs_assc_core"/>
</dbReference>
<evidence type="ECO:0000256" key="5">
    <source>
        <dbReference type="SAM" id="SignalP"/>
    </source>
</evidence>
<dbReference type="InterPro" id="IPR001791">
    <property type="entry name" value="Laminin_G"/>
</dbReference>
<dbReference type="InterPro" id="IPR006530">
    <property type="entry name" value="YD"/>
</dbReference>
<evidence type="ECO:0000256" key="2">
    <source>
        <dbReference type="ARBA" id="ARBA00022737"/>
    </source>
</evidence>
<comment type="caution">
    <text evidence="8">The sequence shown here is derived from an EMBL/GenBank/DDBJ whole genome shotgun (WGS) entry which is preliminary data.</text>
</comment>
<dbReference type="InterPro" id="IPR045351">
    <property type="entry name" value="DUF6531"/>
</dbReference>
<keyword evidence="1 5" id="KW-0732">Signal</keyword>
<dbReference type="InterPro" id="IPR054246">
    <property type="entry name" value="DUF6973"/>
</dbReference>
<dbReference type="Pfam" id="PF22322">
    <property type="entry name" value="DUF6973"/>
    <property type="match status" value="1"/>
</dbReference>
<dbReference type="InterPro" id="IPR031325">
    <property type="entry name" value="RHS_repeat"/>
</dbReference>
<reference evidence="8 9" key="1">
    <citation type="submission" date="2020-08" db="EMBL/GenBank/DDBJ databases">
        <title>Genomic Encyclopedia of Type Strains, Phase III (KMG-III): the genomes of soil and plant-associated and newly described type strains.</title>
        <authorList>
            <person name="Whitman W."/>
        </authorList>
    </citation>
    <scope>NUCLEOTIDE SEQUENCE [LARGE SCALE GENOMIC DNA]</scope>
    <source>
        <strain evidence="8 9">CECT 3303</strain>
    </source>
</reference>
<dbReference type="RefSeq" id="WP_184946147.1">
    <property type="nucleotide sequence ID" value="NZ_BAAAWZ010000001.1"/>
</dbReference>
<feature type="domain" description="Laminin G" evidence="6">
    <location>
        <begin position="523"/>
        <end position="656"/>
    </location>
</feature>
<dbReference type="Pfam" id="PF13385">
    <property type="entry name" value="Laminin_G_3"/>
    <property type="match status" value="1"/>
</dbReference>
<dbReference type="NCBIfam" id="TIGR01643">
    <property type="entry name" value="YD_repeat_2x"/>
    <property type="match status" value="9"/>
</dbReference>
<keyword evidence="9" id="KW-1185">Reference proteome</keyword>
<feature type="chain" id="PRO_5032773338" evidence="5">
    <location>
        <begin position="22"/>
        <end position="2393"/>
    </location>
</feature>
<feature type="region of interest" description="Disordered" evidence="4">
    <location>
        <begin position="24"/>
        <end position="43"/>
    </location>
</feature>
<feature type="compositionally biased region" description="Low complexity" evidence="4">
    <location>
        <begin position="24"/>
        <end position="38"/>
    </location>
</feature>
<dbReference type="SMART" id="SM00282">
    <property type="entry name" value="LamG"/>
    <property type="match status" value="1"/>
</dbReference>
<dbReference type="Pfam" id="PF25023">
    <property type="entry name" value="TEN_YD-shell"/>
    <property type="match status" value="2"/>
</dbReference>
<evidence type="ECO:0000313" key="8">
    <source>
        <dbReference type="EMBL" id="MBB5966210.1"/>
    </source>
</evidence>
<dbReference type="Proteomes" id="UP000562352">
    <property type="component" value="Unassembled WGS sequence"/>
</dbReference>
<dbReference type="InterPro" id="IPR056823">
    <property type="entry name" value="TEN-like_YD-shell"/>
</dbReference>
<keyword evidence="2" id="KW-0677">Repeat</keyword>
<dbReference type="SUPFAM" id="SSF49899">
    <property type="entry name" value="Concanavalin A-like lectins/glucanases"/>
    <property type="match status" value="1"/>
</dbReference>
<organism evidence="8 9">
    <name type="scientific">Planomonospora venezuelensis</name>
    <dbReference type="NCBI Taxonomy" id="1999"/>
    <lineage>
        <taxon>Bacteria</taxon>
        <taxon>Bacillati</taxon>
        <taxon>Actinomycetota</taxon>
        <taxon>Actinomycetes</taxon>
        <taxon>Streptosporangiales</taxon>
        <taxon>Streptosporangiaceae</taxon>
        <taxon>Planomonospora</taxon>
    </lineage>
</organism>
<evidence type="ECO:0000256" key="3">
    <source>
        <dbReference type="ARBA" id="ARBA00023157"/>
    </source>
</evidence>
<dbReference type="EMBL" id="JACHJJ010000022">
    <property type="protein sequence ID" value="MBB5966210.1"/>
    <property type="molecule type" value="Genomic_DNA"/>
</dbReference>
<feature type="compositionally biased region" description="Polar residues" evidence="4">
    <location>
        <begin position="1029"/>
        <end position="1042"/>
    </location>
</feature>
<dbReference type="InterPro" id="IPR006558">
    <property type="entry name" value="LamG-like"/>
</dbReference>
<dbReference type="InterPro" id="IPR013320">
    <property type="entry name" value="ConA-like_dom_sf"/>
</dbReference>
<name>A0A841D8D7_PLAVE</name>
<dbReference type="Pfam" id="PF05593">
    <property type="entry name" value="RHS_repeat"/>
    <property type="match status" value="9"/>
</dbReference>
<sequence>MALTAVMLPSLVTLPALPATAAAQSAPQASAPPDTPDQLTGSANGLASLVDTAATTTSVKVADVKQDPRQREGALPIEERFADTSRVKAAWATPHGGQPVSLTSAPTASTKAQAFQPLGAQNIDPADEELVESRTPTLRAYAESLEEPYRFKYAFTICSNETMTEDCTASGTLAENVDFWKVPGGKLQWSKQYWWRVVATEVPSGSKVVSPKTSFTTGVRQPVIGSQLATRGVNGQEFHQMAGNYTTTATDLSVSAAGPPLSVVRSYNSMDPRTDGVFGAGWSTRWDMELVREVRGELVTALVTFPDGRRVRFAANGDGSYQPPSGMYATLAETADGWRLMDKSAVSYLFDAQGRVTKITDGRGRVQELTYGADGKLEKVTAEGGRSLTFTWNGAHVASVSSDPMDGAPVTWTYHYEGDRLTAACAPIAAPNCTRYAYGSGSQYRSLVEDTEPYGYWRLNETDGAWLANGFGPAGEAMYGGMVSYGETGALAGTPDTAVGLDGEMEPGGSIGLPENALARSGDQTSVELWFRAYAPGVLVSAGKDPRPESPLLYVGTNGRLYGSFKGSGSYMASSAAVNDSKWHHVVLTVAGDKQTLYLDGQQIGTLTQQADTARPYTVVGNGMITRGSAPGLPSGTGQQEFPFNGSVDEIAVYGKPLTAGEVSLHYVARTATPNKMTKITLPSGRVWMTTTYDPASERVVTHTDQHGGTWKIAQPQYDWATEKVTATVTDPKNNTLKYVYDAQRGYRLVSEIDQLGKTVKYDYDTGGFLTKVTDRNGNVTEQVNDARGNVTAVKTCRAANNCQTAYRSYHLNKDDEFDPRNDQVTVSRDARSSSATDNTYATTFDYNAHGELTKATTPATSDFPDGRSATTVYTDGTEPAVGGGTAPAGLVESQKDPRGEETAYRYTAAGDLAEQIAPSGLKTTFTHDALGRVTSRTEISAAHPDGVTTQFTYDGLGRLLTATAPGVKNEITDVVHTAQTRFTYDADGNKLTETVADLTGGDAERKVTYTYDTAGRVETVTDPEGGVSRTSWDATGARTSSTDPMGTVVTYAYTKRGELQSTTLKNWTGSPVAPQAAKDVVLESRAYDPGGRLAGQVDAMGRKTSYTYFTDNRVSQVIADDVRLNGSTTAADVVMEANTYDAAGNLTKQVTGGGKATTDYAYDAANRVTSTTFDPAALKRKTAFTYDAGGNVTKKELTGAGSSRVESTEYAYSPLGQVTRQTVENGDADLVSTWTYDERGLLVKQTDPRGNADGATAADFTTTMRYDALGRLVETVAPQVTIEENGSAADGTPAVRFGYDTAGLQTHATDAEGRTITSAFDKAGRLTSTTAPAYTPPGGQPVTPKTSIGYDAAGRQTSVTDPRGYVTTTEYDALGRPVRMTEPGPSGPGGVRVAEFDLLGEQLAVIDPTGARSEATYDDLGRTITRTVIERKPTTAALTTTLTYDTAGNLTQSVAPGSKTTKYAVNAAGQITAVTDPNNNTTTLAYDPFGRELKVTDALGNATEAEYDLAGRKIGAKDLDGTGAVVRSFGFGYDPAGNPTRTTSAEGHVTRREFDALGRMTSLIEPVSAEESITTTFGYDATGARTRLTDGRGHATWTTYNSLGLAESVIEPSTAAHPDTADRTWTQVYDAAGNNVSTLQPGGVRIDRTFDHLGQITKETGTGAAVETPERSYTYDAAGRPSAIGDYGLEYNDRGLLTKLTKATAQVATYNYDALGNPTQRVDPTGTANFTWDNGSRLKTATDPVTGRTFTYGYDNANRLTSQTSANPAGTQSFTYDTIDRPTSQTLTSSSGAELAKIVYGWDKDDNLTSKTTSGTAGAGSNSYGYDHAGRLTSWTGPDNKTVDYAWDDSGNRTKAGEKTFTYDERNRLTSGGGVDYTYSPRGTLATETTRGTTKNLVFDAFDRLITDGETSYGYDALGRMTSRTKGISQQRFTYSGLSNDISVIADGSGAIQARYGRDVAGGLLSMHEGGSPALAVMNDLHGDMVATFTGTALADSTAYDPFGQVTHTSGTKRSLGYQGEYTDPDTGKVNMHARWYQPGTGAFTSRDDWNLAPEPAVRANRYTYAHASPMSNSDPSGHDPECCSYEVRNKLVGASVANPPKPDTYDNGGEPDCIFGLCSPWTKSERREAQTCLENNVLAPQYCLMGERISRRVRDFVEAKEGAEDTRRSAIRHFLWQVFTTVLISEEFAREVGDAHEKHHANSPKESAEDQEVNAFARKYALKNKKKITSLISKNGFDYALNYMYGVSIGVLCAKGLFTEGCPREPRPGLNGFASRAIDGNPLGGVDLSSAKIRKIENQAKIDSDCMTGPCVGSYGGHYLAIQINGGRELSLHEFMVENGWVVEESSDAKKISKAEQEKLKKQAEIDYACMTGPCAGSYGGHVGITINLIS</sequence>
<feature type="domain" description="LamG-like jellyroll fold" evidence="7">
    <location>
        <begin position="523"/>
        <end position="661"/>
    </location>
</feature>
<dbReference type="NCBIfam" id="TIGR03696">
    <property type="entry name" value="Rhs_assc_core"/>
    <property type="match status" value="1"/>
</dbReference>
<protein>
    <submittedName>
        <fullName evidence="8">RHS repeat-associated protein</fullName>
    </submittedName>
</protein>
<keyword evidence="3" id="KW-1015">Disulfide bond</keyword>